<evidence type="ECO:0000256" key="4">
    <source>
        <dbReference type="ARBA" id="ARBA00022692"/>
    </source>
</evidence>
<keyword evidence="5 7" id="KW-1133">Transmembrane helix</keyword>
<keyword evidence="6 7" id="KW-0472">Membrane</keyword>
<evidence type="ECO:0000256" key="2">
    <source>
        <dbReference type="ARBA" id="ARBA00008564"/>
    </source>
</evidence>
<keyword evidence="4 7" id="KW-0812">Transmembrane</keyword>
<dbReference type="Proteomes" id="UP001227964">
    <property type="component" value="Unassembled WGS sequence"/>
</dbReference>
<feature type="transmembrane region" description="Helical" evidence="7">
    <location>
        <begin position="108"/>
        <end position="133"/>
    </location>
</feature>
<feature type="transmembrane region" description="Helical" evidence="7">
    <location>
        <begin position="178"/>
        <end position="199"/>
    </location>
</feature>
<keyword evidence="3" id="KW-1003">Cell membrane</keyword>
<protein>
    <submittedName>
        <fullName evidence="8">Cobalt ECF transporter T component CbiQ</fullName>
    </submittedName>
</protein>
<evidence type="ECO:0000313" key="8">
    <source>
        <dbReference type="EMBL" id="MDL0433201.1"/>
    </source>
</evidence>
<dbReference type="RefSeq" id="WP_285392801.1">
    <property type="nucleotide sequence ID" value="NZ_JASSVS010000012.1"/>
</dbReference>
<dbReference type="PANTHER" id="PTHR34857">
    <property type="entry name" value="SLL0384 PROTEIN"/>
    <property type="match status" value="1"/>
</dbReference>
<organism evidence="8 9">
    <name type="scientific">Marinobacter azerbaijanicus</name>
    <dbReference type="NCBI Taxonomy" id="3050455"/>
    <lineage>
        <taxon>Bacteria</taxon>
        <taxon>Pseudomonadati</taxon>
        <taxon>Pseudomonadota</taxon>
        <taxon>Gammaproteobacteria</taxon>
        <taxon>Pseudomonadales</taxon>
        <taxon>Marinobacteraceae</taxon>
        <taxon>Marinobacter</taxon>
    </lineage>
</organism>
<evidence type="ECO:0000256" key="1">
    <source>
        <dbReference type="ARBA" id="ARBA00004651"/>
    </source>
</evidence>
<comment type="caution">
    <text evidence="8">The sequence shown here is derived from an EMBL/GenBank/DDBJ whole genome shotgun (WGS) entry which is preliminary data.</text>
</comment>
<evidence type="ECO:0000313" key="9">
    <source>
        <dbReference type="Proteomes" id="UP001227964"/>
    </source>
</evidence>
<proteinExistence type="inferred from homology"/>
<dbReference type="InterPro" id="IPR003339">
    <property type="entry name" value="ABC/ECF_trnsptr_transmembrane"/>
</dbReference>
<dbReference type="EMBL" id="JASSVS010000012">
    <property type="protein sequence ID" value="MDL0433201.1"/>
    <property type="molecule type" value="Genomic_DNA"/>
</dbReference>
<feature type="transmembrane region" description="Helical" evidence="7">
    <location>
        <begin position="70"/>
        <end position="88"/>
    </location>
</feature>
<comment type="similarity">
    <text evidence="2">Belongs to the CbiQ family.</text>
</comment>
<dbReference type="InterPro" id="IPR051611">
    <property type="entry name" value="ECF_transporter_component"/>
</dbReference>
<keyword evidence="9" id="KW-1185">Reference proteome</keyword>
<feature type="transmembrane region" description="Helical" evidence="7">
    <location>
        <begin position="29"/>
        <end position="58"/>
    </location>
</feature>
<dbReference type="CDD" id="cd16914">
    <property type="entry name" value="EcfT"/>
    <property type="match status" value="1"/>
</dbReference>
<evidence type="ECO:0000256" key="7">
    <source>
        <dbReference type="SAM" id="Phobius"/>
    </source>
</evidence>
<evidence type="ECO:0000256" key="6">
    <source>
        <dbReference type="ARBA" id="ARBA00023136"/>
    </source>
</evidence>
<evidence type="ECO:0000256" key="3">
    <source>
        <dbReference type="ARBA" id="ARBA00022475"/>
    </source>
</evidence>
<dbReference type="InterPro" id="IPR012809">
    <property type="entry name" value="ECF_CbiQ"/>
</dbReference>
<gene>
    <name evidence="8" type="primary">cbiQ</name>
    <name evidence="8" type="ORF">QPM17_18840</name>
</gene>
<reference evidence="8 9" key="1">
    <citation type="submission" date="2023-06" db="EMBL/GenBank/DDBJ databases">
        <title>Marinobacter azerbaijanicus a moderately halophilic, isolated from Urmia Lake in Azerbaijan region of Iran.</title>
        <authorList>
            <person name="Sanchez-Porro C."/>
            <person name="Aghdam E.M."/>
            <person name="Saheb S.M."/>
            <person name="Tarhriz V."/>
            <person name="Kazemi E."/>
            <person name="Ammozegar M.A."/>
            <person name="Ventosa A."/>
            <person name="Hejazi M.S."/>
        </authorList>
    </citation>
    <scope>NUCLEOTIDE SEQUENCE [LARGE SCALE GENOMIC DNA]</scope>
    <source>
        <strain evidence="8 9">TBZ242</strain>
    </source>
</reference>
<dbReference type="NCBIfam" id="TIGR02454">
    <property type="entry name" value="ECF_T_CbiQ"/>
    <property type="match status" value="1"/>
</dbReference>
<sequence length="254" mass="27816">MTDVLYAQTDQSGTSAINYLDPRTRLLTAVLTTVTLISIDSLVILTGALVFAAGITALAGLGAFSVVRRLVLLEGFVIVLLLVLPFTTTGEPLFELGPIVPSGEGLKLAAVIALKINTITLLNLALIGTLSPLQVGNALRLLRVPGNLVQLLLMSVRYISVLENEYARIRRAMKARAFVARSNVHTWRTFGWLVGMLLVRSFERSRRVSNAMRCRGFNGSFTFHSESQWKVLDSITLTLATVTSVCLIFRSYMT</sequence>
<dbReference type="Pfam" id="PF02361">
    <property type="entry name" value="CbiQ"/>
    <property type="match status" value="1"/>
</dbReference>
<comment type="subcellular location">
    <subcellularLocation>
        <location evidence="1">Cell membrane</location>
        <topology evidence="1">Multi-pass membrane protein</topology>
    </subcellularLocation>
</comment>
<evidence type="ECO:0000256" key="5">
    <source>
        <dbReference type="ARBA" id="ARBA00022989"/>
    </source>
</evidence>
<feature type="transmembrane region" description="Helical" evidence="7">
    <location>
        <begin position="235"/>
        <end position="253"/>
    </location>
</feature>
<name>A0ABT7IG98_9GAMM</name>
<accession>A0ABT7IG98</accession>
<dbReference type="PANTHER" id="PTHR34857:SF2">
    <property type="entry name" value="SLL0384 PROTEIN"/>
    <property type="match status" value="1"/>
</dbReference>